<dbReference type="EMBL" id="CP023702">
    <property type="protein sequence ID" value="QEU74037.1"/>
    <property type="molecule type" value="Genomic_DNA"/>
</dbReference>
<evidence type="ECO:0000313" key="1">
    <source>
        <dbReference type="EMBL" id="QEU74037.1"/>
    </source>
</evidence>
<gene>
    <name evidence="1" type="ORF">CP967_20380</name>
</gene>
<protein>
    <submittedName>
        <fullName evidence="1">Uncharacterized protein</fullName>
    </submittedName>
</protein>
<dbReference type="Proteomes" id="UP000326178">
    <property type="component" value="Chromosome"/>
</dbReference>
<sequence>MSPGEEEKSTGTGTARPVPRLMWTGLGLRAQELNVLDAVLCLNVIERSGMLRTVRPCLTVRSAEAGAIDVYVYS</sequence>
<dbReference type="AlphaFoldDB" id="A0A5J6FE03"/>
<keyword evidence="2" id="KW-1185">Reference proteome</keyword>
<reference evidence="1 2" key="1">
    <citation type="submission" date="2017-09" db="EMBL/GenBank/DDBJ databases">
        <authorList>
            <person name="Lee N."/>
            <person name="Cho B.-K."/>
        </authorList>
    </citation>
    <scope>NUCLEOTIDE SEQUENCE [LARGE SCALE GENOMIC DNA]</scope>
    <source>
        <strain evidence="1 2">ATCC 12769</strain>
    </source>
</reference>
<accession>A0A5J6FE03</accession>
<name>A0A5J6FE03_9ACTN</name>
<organism evidence="1 2">
    <name type="scientific">Streptomyces nitrosporeus</name>
    <dbReference type="NCBI Taxonomy" id="28894"/>
    <lineage>
        <taxon>Bacteria</taxon>
        <taxon>Bacillati</taxon>
        <taxon>Actinomycetota</taxon>
        <taxon>Actinomycetes</taxon>
        <taxon>Kitasatosporales</taxon>
        <taxon>Streptomycetaceae</taxon>
        <taxon>Streptomyces</taxon>
    </lineage>
</organism>
<evidence type="ECO:0000313" key="2">
    <source>
        <dbReference type="Proteomes" id="UP000326178"/>
    </source>
</evidence>
<proteinExistence type="predicted"/>
<dbReference type="KEGG" id="snk:CP967_20380"/>